<feature type="compositionally biased region" description="Low complexity" evidence="1">
    <location>
        <begin position="634"/>
        <end position="643"/>
    </location>
</feature>
<evidence type="ECO:0000259" key="2">
    <source>
        <dbReference type="PROSITE" id="PS50174"/>
    </source>
</evidence>
<feature type="compositionally biased region" description="Basic and acidic residues" evidence="1">
    <location>
        <begin position="92"/>
        <end position="102"/>
    </location>
</feature>
<gene>
    <name evidence="3" type="ORF">E0Z10_g227</name>
</gene>
<dbReference type="InterPro" id="IPR000467">
    <property type="entry name" value="G_patch_dom"/>
</dbReference>
<accession>A0A4Z0YVY8</accession>
<dbReference type="PANTHER" id="PTHR13384">
    <property type="entry name" value="G PATCH DOMAIN-CONTAINING PROTEIN 1"/>
    <property type="match status" value="1"/>
</dbReference>
<dbReference type="PANTHER" id="PTHR13384:SF19">
    <property type="entry name" value="G PATCH DOMAIN-CONTAINING PROTEIN 1"/>
    <property type="match status" value="1"/>
</dbReference>
<dbReference type="Pfam" id="PF07713">
    <property type="entry name" value="DUF1604"/>
    <property type="match status" value="1"/>
</dbReference>
<feature type="region of interest" description="Disordered" evidence="1">
    <location>
        <begin position="673"/>
        <end position="718"/>
    </location>
</feature>
<dbReference type="STRING" id="37992.A0A4Z0YVY8"/>
<sequence length="736" mass="79391">MSYKRTRAQFEADLQAQQSPYVLFGTPLPPLDPEVRDGGSYVPVWKQEVRDEHGRKRLHGAFTGGWSAGYFNTVGSKEGWTPSTFVSSRSNRHQDEGKAPQKRIEDFMDEEDLADAAEAEKLQTAQGFAGLGSTEEDGVLRGGLADLFRVQGDTMGVKLLRRMGWKDGQGIGPKVRRKARLQITTKPGATQNASETYLFAPENVSMIAFIRKTDRKGLGYEGESRLTPMGNASKPEAGESSDEDTLGAPLRRPALLKKEKKNNFGKGGIGIGVLNDTGSDDEDPYEIGPKISYNRIIGGDKKKKKAGTTTANPALGAVPVFRPRKNILARLGKSLRKCHDGRLPLDGFVLSTEADPLTSSIDSADKYPPPEIPPDWKPIKERKAEADNANYISTADAARASKLDPKSRAALLGEAQLPGKSVFDFLSAEARERLASATGRTNLPPALGEVPAEFALTEAEKQQELVRQLPELDKMTAVAALTRGASGSGPAPYADNEGKRGRYRAYLEYVAGFTKTIPSKPTGMKTQDWARELHEFVSCARIFKPMTGLMASRFTTSTAKPAAGAGGGAKGEDLVHIPEKPKDPAEEAARLGMYGAMTRTVTDFYPTRLLCKRFNVRPPAHVQPDAEMETGNKSSSTAGASMGMTGGAIFSEGAVTLDELMRQAQAAATLETNTAHRNAADSSAGDNQGVPEHRPEAAQQPAPVEINADVNEALEGKRAQEEVLKAIFGDSSDEED</sequence>
<evidence type="ECO:0000313" key="4">
    <source>
        <dbReference type="Proteomes" id="UP000297716"/>
    </source>
</evidence>
<keyword evidence="4" id="KW-1185">Reference proteome</keyword>
<dbReference type="GO" id="GO:0003723">
    <property type="term" value="F:RNA binding"/>
    <property type="evidence" value="ECO:0007669"/>
    <property type="project" value="TreeGrafter"/>
</dbReference>
<dbReference type="Proteomes" id="UP000297716">
    <property type="component" value="Unassembled WGS sequence"/>
</dbReference>
<name>A0A4Z0YVY8_9PEZI</name>
<reference evidence="3 4" key="1">
    <citation type="submission" date="2019-03" db="EMBL/GenBank/DDBJ databases">
        <title>Draft genome sequence of Xylaria hypoxylon DSM 108379, a ubiquitous saprotrophic-parasitic fungi on hardwood.</title>
        <authorList>
            <person name="Buettner E."/>
            <person name="Leonhardt S."/>
            <person name="Gebauer A.M."/>
            <person name="Liers C."/>
            <person name="Hofrichter M."/>
            <person name="Kellner H."/>
        </authorList>
    </citation>
    <scope>NUCLEOTIDE SEQUENCE [LARGE SCALE GENOMIC DNA]</scope>
    <source>
        <strain evidence="3 4">DSM 108379</strain>
    </source>
</reference>
<evidence type="ECO:0000256" key="1">
    <source>
        <dbReference type="SAM" id="MobiDB-lite"/>
    </source>
</evidence>
<dbReference type="Pfam" id="PF01585">
    <property type="entry name" value="G-patch"/>
    <property type="match status" value="1"/>
</dbReference>
<dbReference type="GO" id="GO:0006397">
    <property type="term" value="P:mRNA processing"/>
    <property type="evidence" value="ECO:0007669"/>
    <property type="project" value="InterPro"/>
</dbReference>
<dbReference type="EMBL" id="SKBN01000002">
    <property type="protein sequence ID" value="TGJ88589.1"/>
    <property type="molecule type" value="Genomic_DNA"/>
</dbReference>
<feature type="domain" description="G-patch" evidence="2">
    <location>
        <begin position="152"/>
        <end position="223"/>
    </location>
</feature>
<evidence type="ECO:0000313" key="3">
    <source>
        <dbReference type="EMBL" id="TGJ88589.1"/>
    </source>
</evidence>
<organism evidence="3 4">
    <name type="scientific">Xylaria hypoxylon</name>
    <dbReference type="NCBI Taxonomy" id="37992"/>
    <lineage>
        <taxon>Eukaryota</taxon>
        <taxon>Fungi</taxon>
        <taxon>Dikarya</taxon>
        <taxon>Ascomycota</taxon>
        <taxon>Pezizomycotina</taxon>
        <taxon>Sordariomycetes</taxon>
        <taxon>Xylariomycetidae</taxon>
        <taxon>Xylariales</taxon>
        <taxon>Xylariaceae</taxon>
        <taxon>Xylaria</taxon>
    </lineage>
</organism>
<dbReference type="PROSITE" id="PS50174">
    <property type="entry name" value="G_PATCH"/>
    <property type="match status" value="1"/>
</dbReference>
<feature type="region of interest" description="Disordered" evidence="1">
    <location>
        <begin position="82"/>
        <end position="102"/>
    </location>
</feature>
<feature type="compositionally biased region" description="Polar residues" evidence="1">
    <location>
        <begin position="673"/>
        <end position="686"/>
    </location>
</feature>
<feature type="region of interest" description="Disordered" evidence="1">
    <location>
        <begin position="621"/>
        <end position="644"/>
    </location>
</feature>
<dbReference type="Pfam" id="PF26093">
    <property type="entry name" value="HTH_TGH"/>
    <property type="match status" value="1"/>
</dbReference>
<feature type="region of interest" description="Disordered" evidence="1">
    <location>
        <begin position="219"/>
        <end position="248"/>
    </location>
</feature>
<feature type="compositionally biased region" description="Basic and acidic residues" evidence="1">
    <location>
        <begin position="570"/>
        <end position="584"/>
    </location>
</feature>
<proteinExistence type="predicted"/>
<feature type="region of interest" description="Disordered" evidence="1">
    <location>
        <begin position="560"/>
        <end position="584"/>
    </location>
</feature>
<dbReference type="GO" id="GO:0005634">
    <property type="term" value="C:nucleus"/>
    <property type="evidence" value="ECO:0007669"/>
    <property type="project" value="TreeGrafter"/>
</dbReference>
<dbReference type="InterPro" id="IPR011666">
    <property type="entry name" value="DUF1604"/>
</dbReference>
<comment type="caution">
    <text evidence="3">The sequence shown here is derived from an EMBL/GenBank/DDBJ whole genome shotgun (WGS) entry which is preliminary data.</text>
</comment>
<dbReference type="AlphaFoldDB" id="A0A4Z0YVY8"/>
<dbReference type="OrthoDB" id="20507at2759"/>
<protein>
    <recommendedName>
        <fullName evidence="2">G-patch domain-containing protein</fullName>
    </recommendedName>
</protein>